<dbReference type="SUPFAM" id="SSF51206">
    <property type="entry name" value="cAMP-binding domain-like"/>
    <property type="match status" value="1"/>
</dbReference>
<dbReference type="InterPro" id="IPR000595">
    <property type="entry name" value="cNMP-bd_dom"/>
</dbReference>
<evidence type="ECO:0000259" key="2">
    <source>
        <dbReference type="PROSITE" id="PS50042"/>
    </source>
</evidence>
<sequence length="172" mass="19549">MNKLLHQSKDTLFLTEEDLSLIQSIGSVYSVQKDELILDPSKPNDSIFVILEGCVGTFQHDSDKKNKIHSKLYAGDVFGDYSVFASDSIYAKALTNVKKVHIPADRFKKMMHEHTEVALKLKRLLSQQRASFEQSKSKSDVRIYKWLKGKVCKPGSSLKFLQGTGYFHCEKC</sequence>
<reference evidence="3 4" key="1">
    <citation type="submission" date="2019-04" db="EMBL/GenBank/DDBJ databases">
        <title>Bacillus caeni sp. nov., a bacterium isolated from mangrove sediment.</title>
        <authorList>
            <person name="Huang H."/>
            <person name="Mo K."/>
            <person name="Hu Y."/>
        </authorList>
    </citation>
    <scope>NUCLEOTIDE SEQUENCE [LARGE SCALE GENOMIC DNA]</scope>
    <source>
        <strain evidence="3 4">HB172195</strain>
    </source>
</reference>
<gene>
    <name evidence="3" type="ORF">FCL54_20925</name>
</gene>
<dbReference type="Gene3D" id="2.60.120.10">
    <property type="entry name" value="Jelly Rolls"/>
    <property type="match status" value="1"/>
</dbReference>
<dbReference type="Pfam" id="PF00027">
    <property type="entry name" value="cNMP_binding"/>
    <property type="match status" value="1"/>
</dbReference>
<dbReference type="OrthoDB" id="9798104at2"/>
<keyword evidence="1" id="KW-0010">Activator</keyword>
<dbReference type="PROSITE" id="PS50042">
    <property type="entry name" value="CNMP_BINDING_3"/>
    <property type="match status" value="1"/>
</dbReference>
<dbReference type="AlphaFoldDB" id="A0A5R9F367"/>
<dbReference type="InterPro" id="IPR018490">
    <property type="entry name" value="cNMP-bd_dom_sf"/>
</dbReference>
<dbReference type="Proteomes" id="UP000308230">
    <property type="component" value="Unassembled WGS sequence"/>
</dbReference>
<evidence type="ECO:0000256" key="1">
    <source>
        <dbReference type="ARBA" id="ARBA00023159"/>
    </source>
</evidence>
<protein>
    <submittedName>
        <fullName evidence="3">Crp/Fnr family transcriptional regulator</fullName>
    </submittedName>
</protein>
<comment type="caution">
    <text evidence="3">The sequence shown here is derived from an EMBL/GenBank/DDBJ whole genome shotgun (WGS) entry which is preliminary data.</text>
</comment>
<keyword evidence="4" id="KW-1185">Reference proteome</keyword>
<evidence type="ECO:0000313" key="3">
    <source>
        <dbReference type="EMBL" id="TLS35353.1"/>
    </source>
</evidence>
<name>A0A5R9F367_9BACL</name>
<organism evidence="3 4">
    <name type="scientific">Exobacillus caeni</name>
    <dbReference type="NCBI Taxonomy" id="2574798"/>
    <lineage>
        <taxon>Bacteria</taxon>
        <taxon>Bacillati</taxon>
        <taxon>Bacillota</taxon>
        <taxon>Bacilli</taxon>
        <taxon>Bacillales</taxon>
        <taxon>Guptibacillaceae</taxon>
        <taxon>Exobacillus</taxon>
    </lineage>
</organism>
<feature type="domain" description="Cyclic nucleotide-binding" evidence="2">
    <location>
        <begin position="29"/>
        <end position="88"/>
    </location>
</feature>
<dbReference type="CDD" id="cd00038">
    <property type="entry name" value="CAP_ED"/>
    <property type="match status" value="1"/>
</dbReference>
<dbReference type="RefSeq" id="WP_138129132.1">
    <property type="nucleotide sequence ID" value="NZ_SWLG01000023.1"/>
</dbReference>
<dbReference type="InterPro" id="IPR014710">
    <property type="entry name" value="RmlC-like_jellyroll"/>
</dbReference>
<accession>A0A5R9F367</accession>
<evidence type="ECO:0000313" key="4">
    <source>
        <dbReference type="Proteomes" id="UP000308230"/>
    </source>
</evidence>
<dbReference type="SMART" id="SM00100">
    <property type="entry name" value="cNMP"/>
    <property type="match status" value="1"/>
</dbReference>
<proteinExistence type="predicted"/>
<dbReference type="EMBL" id="SWLG01000023">
    <property type="protein sequence ID" value="TLS35353.1"/>
    <property type="molecule type" value="Genomic_DNA"/>
</dbReference>